<gene>
    <name evidence="1" type="ORF">EV215_0507</name>
</gene>
<dbReference type="Proteomes" id="UP000294678">
    <property type="component" value="Unassembled WGS sequence"/>
</dbReference>
<keyword evidence="2" id="KW-1185">Reference proteome</keyword>
<comment type="caution">
    <text evidence="1">The sequence shown here is derived from an EMBL/GenBank/DDBJ whole genome shotgun (WGS) entry which is preliminary data.</text>
</comment>
<dbReference type="SUPFAM" id="SSF81606">
    <property type="entry name" value="PP2C-like"/>
    <property type="match status" value="1"/>
</dbReference>
<accession>A0AA46I648</accession>
<protein>
    <submittedName>
        <fullName evidence="1">Serine/threonine protein phosphatase PrpC</fullName>
    </submittedName>
</protein>
<name>A0AA46I648_9FUSO</name>
<evidence type="ECO:0000313" key="2">
    <source>
        <dbReference type="Proteomes" id="UP000294678"/>
    </source>
</evidence>
<organism evidence="1 2">
    <name type="scientific">Hypnocyclicus thermotrophus</name>
    <dbReference type="NCBI Taxonomy" id="1627895"/>
    <lineage>
        <taxon>Bacteria</taxon>
        <taxon>Fusobacteriati</taxon>
        <taxon>Fusobacteriota</taxon>
        <taxon>Fusobacteriia</taxon>
        <taxon>Fusobacteriales</taxon>
        <taxon>Fusobacteriaceae</taxon>
        <taxon>Hypnocyclicus</taxon>
    </lineage>
</organism>
<dbReference type="AlphaFoldDB" id="A0AA46I648"/>
<dbReference type="RefSeq" id="WP_134112413.1">
    <property type="nucleotide sequence ID" value="NZ_SOBG01000002.1"/>
</dbReference>
<evidence type="ECO:0000313" key="1">
    <source>
        <dbReference type="EMBL" id="TDT71819.1"/>
    </source>
</evidence>
<dbReference type="Gene3D" id="3.60.40.10">
    <property type="entry name" value="PPM-type phosphatase domain"/>
    <property type="match status" value="1"/>
</dbReference>
<dbReference type="EMBL" id="SOBG01000002">
    <property type="protein sequence ID" value="TDT71819.1"/>
    <property type="molecule type" value="Genomic_DNA"/>
</dbReference>
<dbReference type="InterPro" id="IPR036457">
    <property type="entry name" value="PPM-type-like_dom_sf"/>
</dbReference>
<reference evidence="1 2" key="1">
    <citation type="submission" date="2019-03" db="EMBL/GenBank/DDBJ databases">
        <title>Genomic Encyclopedia of Type Strains, Phase IV (KMG-IV): sequencing the most valuable type-strain genomes for metagenomic binning, comparative biology and taxonomic classification.</title>
        <authorList>
            <person name="Goeker M."/>
        </authorList>
    </citation>
    <scope>NUCLEOTIDE SEQUENCE [LARGE SCALE GENOMIC DNA]</scope>
    <source>
        <strain evidence="1 2">DSM 100055</strain>
    </source>
</reference>
<sequence length="218" mass="25845">MNILKRLFNKKNYRDYFLNGENIKFDKNLKTGIILDNIDNENGSYIIERFLELLNENLDKKNIKGSLRKSLEKLNKEFLGKYENVSIQIFSELEDKKIIILNIGNIRFYVYSNNEIRQITEDDTEFFRLFKNNMIDYSKAKESPLTNILTNSLGKNNYINTYEYFIQQGDRIIILNSKAYNRIGETGIENILTKELNFDKLKDSFIKNENVFLKNVSR</sequence>
<proteinExistence type="predicted"/>